<dbReference type="EMBL" id="CP009416">
    <property type="protein sequence ID" value="AJD91252.1"/>
    <property type="molecule type" value="Genomic_DNA"/>
</dbReference>
<proteinExistence type="predicted"/>
<dbReference type="CDD" id="cd01448">
    <property type="entry name" value="TST_Repeat_1"/>
    <property type="match status" value="1"/>
</dbReference>
<dbReference type="Gene3D" id="3.40.250.10">
    <property type="entry name" value="Rhodanese-like domain"/>
    <property type="match status" value="2"/>
</dbReference>
<dbReference type="SUPFAM" id="SSF52821">
    <property type="entry name" value="Rhodanese/Cell cycle control phosphatase"/>
    <property type="match status" value="2"/>
</dbReference>
<evidence type="ECO:0000256" key="1">
    <source>
        <dbReference type="ARBA" id="ARBA00022679"/>
    </source>
</evidence>
<sequence>MQASVSVSAEWLLEQIELNRAVAILDCRFDLNMPDSGYKEYKVSHLPGASYVHLNKDLSGKPEKHGGRHPLPDLTVFKKKMEQSGVSNYIPVVVYDAGEGAMAARAWWLLHYTGHEEVYILNGGFREWSDKQYPLTDKEPEVTSGSFHIQVRDNITADNLEVEKVVHGKQSACLIDSRSYSRYIGDHEPIDRVPGHIPGAVNSEWVNSFQNGRLLDAESQAKRFSEWDKKQPLIVYCGSGVTACPNYIALKQAGFENVKLYPGSYSDWVSYDHHEIELGDATHMSIKKIEK</sequence>
<gene>
    <name evidence="4" type="ORF">JMA_19350</name>
</gene>
<dbReference type="InterPro" id="IPR036873">
    <property type="entry name" value="Rhodanese-like_dom_sf"/>
</dbReference>
<dbReference type="PANTHER" id="PTHR11364">
    <property type="entry name" value="THIOSULFATE SULFERTANSFERASE"/>
    <property type="match status" value="1"/>
</dbReference>
<dbReference type="STRING" id="1508404.JMA_19350"/>
<evidence type="ECO:0000259" key="3">
    <source>
        <dbReference type="PROSITE" id="PS50206"/>
    </source>
</evidence>
<dbReference type="InterPro" id="IPR045078">
    <property type="entry name" value="TST/MPST-like"/>
</dbReference>
<feature type="domain" description="Rhodanese" evidence="3">
    <location>
        <begin position="18"/>
        <end position="137"/>
    </location>
</feature>
<keyword evidence="2" id="KW-0677">Repeat</keyword>
<keyword evidence="1 4" id="KW-0808">Transferase</keyword>
<dbReference type="CDD" id="cd01449">
    <property type="entry name" value="TST_Repeat_2"/>
    <property type="match status" value="1"/>
</dbReference>
<evidence type="ECO:0000256" key="2">
    <source>
        <dbReference type="ARBA" id="ARBA00022737"/>
    </source>
</evidence>
<protein>
    <submittedName>
        <fullName evidence="4">3-mercaptopyruvate sulfurtransferase</fullName>
    </submittedName>
</protein>
<dbReference type="PROSITE" id="PS50206">
    <property type="entry name" value="RHODANESE_3"/>
    <property type="match status" value="2"/>
</dbReference>
<name>A0A0B5ARI7_9BACL</name>
<dbReference type="PROSITE" id="PS00380">
    <property type="entry name" value="RHODANESE_1"/>
    <property type="match status" value="1"/>
</dbReference>
<keyword evidence="5" id="KW-1185">Reference proteome</keyword>
<evidence type="ECO:0000313" key="5">
    <source>
        <dbReference type="Proteomes" id="UP000031449"/>
    </source>
</evidence>
<dbReference type="Proteomes" id="UP000031449">
    <property type="component" value="Chromosome"/>
</dbReference>
<dbReference type="BioCyc" id="JESP1508404:G14D9-11190-MONOMER"/>
<reference evidence="4 5" key="1">
    <citation type="submission" date="2014-08" db="EMBL/GenBank/DDBJ databases">
        <title>Complete genome of a marine bacteria Jeotgalibacillus malaysiensis.</title>
        <authorList>
            <person name="Yaakop A.S."/>
            <person name="Chan K.-G."/>
            <person name="Goh K.M."/>
        </authorList>
    </citation>
    <scope>NUCLEOTIDE SEQUENCE [LARGE SCALE GENOMIC DNA]</scope>
    <source>
        <strain evidence="4 5">D5</strain>
    </source>
</reference>
<dbReference type="InterPro" id="IPR001307">
    <property type="entry name" value="Thiosulphate_STrfase_CS"/>
</dbReference>
<dbReference type="OrthoDB" id="9770030at2"/>
<accession>A0A0B5ARI7</accession>
<dbReference type="KEGG" id="jeo:JMA_19350"/>
<dbReference type="AlphaFoldDB" id="A0A0B5ARI7"/>
<dbReference type="PANTHER" id="PTHR11364:SF27">
    <property type="entry name" value="SULFURTRANSFERASE"/>
    <property type="match status" value="1"/>
</dbReference>
<dbReference type="SMART" id="SM00450">
    <property type="entry name" value="RHOD"/>
    <property type="match status" value="2"/>
</dbReference>
<dbReference type="GO" id="GO:0004792">
    <property type="term" value="F:thiosulfate-cyanide sulfurtransferase activity"/>
    <property type="evidence" value="ECO:0007669"/>
    <property type="project" value="InterPro"/>
</dbReference>
<dbReference type="InterPro" id="IPR001763">
    <property type="entry name" value="Rhodanese-like_dom"/>
</dbReference>
<organism evidence="4 5">
    <name type="scientific">Jeotgalibacillus malaysiensis</name>
    <dbReference type="NCBI Taxonomy" id="1508404"/>
    <lineage>
        <taxon>Bacteria</taxon>
        <taxon>Bacillati</taxon>
        <taxon>Bacillota</taxon>
        <taxon>Bacilli</taxon>
        <taxon>Bacillales</taxon>
        <taxon>Caryophanaceae</taxon>
        <taxon>Jeotgalibacillus</taxon>
    </lineage>
</organism>
<dbReference type="HOGENOM" id="CLU_031618_0_0_9"/>
<keyword evidence="4" id="KW-0670">Pyruvate</keyword>
<feature type="domain" description="Rhodanese" evidence="3">
    <location>
        <begin position="168"/>
        <end position="277"/>
    </location>
</feature>
<dbReference type="Pfam" id="PF00581">
    <property type="entry name" value="Rhodanese"/>
    <property type="match status" value="2"/>
</dbReference>
<evidence type="ECO:0000313" key="4">
    <source>
        <dbReference type="EMBL" id="AJD91252.1"/>
    </source>
</evidence>